<protein>
    <recommendedName>
        <fullName evidence="7">Chaperone protein DnaK</fullName>
    </recommendedName>
    <alternativeName>
        <fullName evidence="7">HSP70</fullName>
    </alternativeName>
    <alternativeName>
        <fullName evidence="7">Heat shock 70 kDa protein</fullName>
    </alternativeName>
    <alternativeName>
        <fullName evidence="7">Heat shock protein 70</fullName>
    </alternativeName>
</protein>
<gene>
    <name evidence="7" type="primary">dnaK</name>
    <name evidence="10" type="ORF">UY72_C0055G0004</name>
</gene>
<dbReference type="InterPro" id="IPR018181">
    <property type="entry name" value="Heat_shock_70_CS"/>
</dbReference>
<proteinExistence type="evidence at transcript level"/>
<name>A0A0G1ZLW1_9BACT</name>
<dbReference type="InterPro" id="IPR029047">
    <property type="entry name" value="HSP70_peptide-bd_sf"/>
</dbReference>
<keyword evidence="6 7" id="KW-0143">Chaperone</keyword>
<dbReference type="SUPFAM" id="SSF100934">
    <property type="entry name" value="Heat shock protein 70kD (HSP70), C-terminal subdomain"/>
    <property type="match status" value="1"/>
</dbReference>
<dbReference type="Proteomes" id="UP000034846">
    <property type="component" value="Unassembled WGS sequence"/>
</dbReference>
<dbReference type="InterPro" id="IPR012725">
    <property type="entry name" value="Chaperone_DnaK"/>
</dbReference>
<dbReference type="GO" id="GO:0005524">
    <property type="term" value="F:ATP binding"/>
    <property type="evidence" value="ECO:0007669"/>
    <property type="project" value="UniProtKB-UniRule"/>
</dbReference>
<keyword evidence="4 7" id="KW-0067">ATP-binding</keyword>
<dbReference type="SUPFAM" id="SSF100920">
    <property type="entry name" value="Heat shock protein 70kD (HSP70), peptide-binding domain"/>
    <property type="match status" value="1"/>
</dbReference>
<dbReference type="GO" id="GO:0051082">
    <property type="term" value="F:unfolded protein binding"/>
    <property type="evidence" value="ECO:0007669"/>
    <property type="project" value="InterPro"/>
</dbReference>
<comment type="caution">
    <text evidence="10">The sequence shown here is derived from an EMBL/GenBank/DDBJ whole genome shotgun (WGS) entry which is preliminary data.</text>
</comment>
<dbReference type="FunFam" id="3.30.30.30:FF:000005">
    <property type="entry name" value="Heat shock protein ssb1"/>
    <property type="match status" value="1"/>
</dbReference>
<feature type="region of interest" description="Disordered" evidence="9">
    <location>
        <begin position="592"/>
        <end position="635"/>
    </location>
</feature>
<dbReference type="PANTHER" id="PTHR19375">
    <property type="entry name" value="HEAT SHOCK PROTEIN 70KDA"/>
    <property type="match status" value="1"/>
</dbReference>
<evidence type="ECO:0000256" key="5">
    <source>
        <dbReference type="ARBA" id="ARBA00023016"/>
    </source>
</evidence>
<dbReference type="PROSITE" id="PS01036">
    <property type="entry name" value="HSP70_3"/>
    <property type="match status" value="1"/>
</dbReference>
<keyword evidence="3 7" id="KW-0547">Nucleotide-binding</keyword>
<evidence type="ECO:0000313" key="10">
    <source>
        <dbReference type="EMBL" id="KKW29062.1"/>
    </source>
</evidence>
<dbReference type="PROSITE" id="PS00329">
    <property type="entry name" value="HSP70_2"/>
    <property type="match status" value="1"/>
</dbReference>
<feature type="compositionally biased region" description="Low complexity" evidence="9">
    <location>
        <begin position="600"/>
        <end position="616"/>
    </location>
</feature>
<dbReference type="FunFam" id="3.30.420.40:FF:000004">
    <property type="entry name" value="Molecular chaperone DnaK"/>
    <property type="match status" value="1"/>
</dbReference>
<dbReference type="Gene3D" id="2.60.34.10">
    <property type="entry name" value="Substrate Binding Domain Of DNAk, Chain A, domain 1"/>
    <property type="match status" value="1"/>
</dbReference>
<dbReference type="FunFam" id="3.90.640.10:FF:000003">
    <property type="entry name" value="Molecular chaperone DnaK"/>
    <property type="match status" value="1"/>
</dbReference>
<organism evidence="10 11">
    <name type="scientific">Candidatus Uhrbacteria bacterium GW2011_GWD2_52_7</name>
    <dbReference type="NCBI Taxonomy" id="1618989"/>
    <lineage>
        <taxon>Bacteria</taxon>
        <taxon>Candidatus Uhriibacteriota</taxon>
    </lineage>
</organism>
<dbReference type="NCBIfam" id="NF003520">
    <property type="entry name" value="PRK05183.1"/>
    <property type="match status" value="1"/>
</dbReference>
<feature type="modified residue" description="Phosphothreonine; by autocatalysis" evidence="7">
    <location>
        <position position="197"/>
    </location>
</feature>
<comment type="function">
    <text evidence="7">Acts as a chaperone.</text>
</comment>
<dbReference type="AlphaFoldDB" id="A0A0G1ZLW1"/>
<dbReference type="InterPro" id="IPR043129">
    <property type="entry name" value="ATPase_NBD"/>
</dbReference>
<dbReference type="FunFam" id="2.60.34.10:FF:000014">
    <property type="entry name" value="Chaperone protein DnaK HSP70"/>
    <property type="match status" value="1"/>
</dbReference>
<dbReference type="FunFam" id="1.20.1270.10:FF:000001">
    <property type="entry name" value="Molecular chaperone DnaK"/>
    <property type="match status" value="1"/>
</dbReference>
<keyword evidence="5 7" id="KW-0346">Stress response</keyword>
<evidence type="ECO:0000256" key="6">
    <source>
        <dbReference type="ARBA" id="ARBA00023186"/>
    </source>
</evidence>
<dbReference type="CDD" id="cd10234">
    <property type="entry name" value="ASKHA_NBD_HSP70_DnaK-like"/>
    <property type="match status" value="1"/>
</dbReference>
<evidence type="ECO:0000256" key="7">
    <source>
        <dbReference type="HAMAP-Rule" id="MF_00332"/>
    </source>
</evidence>
<dbReference type="Gene3D" id="3.30.420.40">
    <property type="match status" value="2"/>
</dbReference>
<dbReference type="InterPro" id="IPR029048">
    <property type="entry name" value="HSP70_C_sf"/>
</dbReference>
<keyword evidence="2 7" id="KW-0597">Phosphoprotein</keyword>
<evidence type="ECO:0000313" key="11">
    <source>
        <dbReference type="Proteomes" id="UP000034846"/>
    </source>
</evidence>
<dbReference type="EMBL" id="LCRD01000055">
    <property type="protein sequence ID" value="KKW29062.1"/>
    <property type="molecule type" value="Genomic_DNA"/>
</dbReference>
<comment type="similarity">
    <text evidence="1 7 8">Belongs to the heat shock protein 70 family.</text>
</comment>
<evidence type="ECO:0000256" key="9">
    <source>
        <dbReference type="SAM" id="MobiDB-lite"/>
    </source>
</evidence>
<dbReference type="PRINTS" id="PR00301">
    <property type="entry name" value="HEATSHOCK70"/>
</dbReference>
<dbReference type="PROSITE" id="PS00297">
    <property type="entry name" value="HSP70_1"/>
    <property type="match status" value="1"/>
</dbReference>
<dbReference type="GO" id="GO:0140662">
    <property type="term" value="F:ATP-dependent protein folding chaperone"/>
    <property type="evidence" value="ECO:0007669"/>
    <property type="project" value="InterPro"/>
</dbReference>
<dbReference type="HAMAP" id="MF_00332">
    <property type="entry name" value="DnaK"/>
    <property type="match status" value="1"/>
</dbReference>
<dbReference type="Pfam" id="PF00012">
    <property type="entry name" value="HSP70"/>
    <property type="match status" value="1"/>
</dbReference>
<dbReference type="PATRIC" id="fig|1618989.3.peg.731"/>
<evidence type="ECO:0000256" key="2">
    <source>
        <dbReference type="ARBA" id="ARBA00022553"/>
    </source>
</evidence>
<accession>A0A0G1ZLW1</accession>
<sequence>MPKILGIDLGTTNSCMAVMEGGQPKVVENKEGARTTPSIVGVTKTGERVVGLPAKRQAVTNPKNTLYSIKRLIGRRFQDSEVQRDIKLMPYDIVQRGEGVAVKIGNEEKTPQEISAMVLQKLKADAEEKLGEKISEAIITVPAYFDDAQRQATKDAGEIAGLKVLRIINEPTAAALAYGFDKKVGQKIVVYDLGGGTFDVSVLDVSDGTVEVLATNGDTHLGGDDFDLVIMRYILDEFKKLEGVDLSGDALAMQRIKDAAERAKIELSTAQQTEINQPFITSTAEGPKHLVMPLTRAKLEELVSPLVDKTFGPVKQALADAKIDPKTIGEVVMVGGMTRMPLVLKKVEDYFGKKPNVSVNPDEVVAIGAAVQAGVMQGDVKDVLLLDVAPLSLGIETMGAVFTKLIERNTTIPTSKSQIFSTASDNQPAVTIRIAQGERPMFNDNKLLGQFDLSGIPPAPRGVPQIEVKFDIDANGILHVSATDKASGKVQTITITSSSGLSKDEIEKMKADAESHADEDKKKQELIEARNIADTMIYTVEKMMTDYKDKLSDDEKKMLEEKMKAVKDVKDNDDVEAIKTAADSLSQEAQKLGAKMYQQPGADAAAGAAPGADAGSAGEGPKDAEFTDKPGDQQS</sequence>
<evidence type="ECO:0000256" key="1">
    <source>
        <dbReference type="ARBA" id="ARBA00007381"/>
    </source>
</evidence>
<evidence type="ECO:0000256" key="3">
    <source>
        <dbReference type="ARBA" id="ARBA00022741"/>
    </source>
</evidence>
<dbReference type="InterPro" id="IPR013126">
    <property type="entry name" value="Hsp_70_fam"/>
</dbReference>
<reference evidence="10 11" key="1">
    <citation type="journal article" date="2015" name="Nature">
        <title>rRNA introns, odd ribosomes, and small enigmatic genomes across a large radiation of phyla.</title>
        <authorList>
            <person name="Brown C.T."/>
            <person name="Hug L.A."/>
            <person name="Thomas B.C."/>
            <person name="Sharon I."/>
            <person name="Castelle C.J."/>
            <person name="Singh A."/>
            <person name="Wilkins M.J."/>
            <person name="Williams K.H."/>
            <person name="Banfield J.F."/>
        </authorList>
    </citation>
    <scope>NUCLEOTIDE SEQUENCE [LARGE SCALE GENOMIC DNA]</scope>
</reference>
<dbReference type="SUPFAM" id="SSF53067">
    <property type="entry name" value="Actin-like ATPase domain"/>
    <property type="match status" value="2"/>
</dbReference>
<feature type="compositionally biased region" description="Basic and acidic residues" evidence="9">
    <location>
        <begin position="620"/>
        <end position="635"/>
    </location>
</feature>
<dbReference type="NCBIfam" id="TIGR02350">
    <property type="entry name" value="prok_dnaK"/>
    <property type="match status" value="1"/>
</dbReference>
<dbReference type="NCBIfam" id="NF001413">
    <property type="entry name" value="PRK00290.1"/>
    <property type="match status" value="1"/>
</dbReference>
<evidence type="ECO:0000256" key="4">
    <source>
        <dbReference type="ARBA" id="ARBA00022840"/>
    </source>
</evidence>
<comment type="induction">
    <text evidence="7">By stress conditions e.g. heat shock.</text>
</comment>
<dbReference type="Gene3D" id="1.20.1270.10">
    <property type="match status" value="1"/>
</dbReference>
<dbReference type="Gene3D" id="3.90.640.10">
    <property type="entry name" value="Actin, Chain A, domain 4"/>
    <property type="match status" value="1"/>
</dbReference>
<evidence type="ECO:0000256" key="8">
    <source>
        <dbReference type="RuleBase" id="RU003322"/>
    </source>
</evidence>